<dbReference type="GO" id="GO:0016758">
    <property type="term" value="F:hexosyltransferase activity"/>
    <property type="evidence" value="ECO:0007669"/>
    <property type="project" value="TreeGrafter"/>
</dbReference>
<reference evidence="6" key="1">
    <citation type="journal article" date="2015" name="J. Biotechnol.">
        <title>Complete genome sequence of Streptomyces ambofaciens ATCC 23877, the spiramycin producer.</title>
        <authorList>
            <person name="Thibessard A."/>
            <person name="Haas D."/>
            <person name="Gerbaud C."/>
            <person name="Aigle B."/>
            <person name="Lautru S."/>
            <person name="Pernodet J.L."/>
            <person name="Leblond P."/>
        </authorList>
    </citation>
    <scope>NUCLEOTIDE SEQUENCE [LARGE SCALE GENOMIC DNA]</scope>
    <source>
        <strain evidence="6">ATCC 23877 / 3486 / DSM 40053 / JCM 4204 / NBRC 12836 / NRRL B-2516</strain>
    </source>
</reference>
<evidence type="ECO:0000256" key="3">
    <source>
        <dbReference type="SAM" id="MobiDB-lite"/>
    </source>
</evidence>
<feature type="compositionally biased region" description="Pro residues" evidence="3">
    <location>
        <begin position="422"/>
        <end position="438"/>
    </location>
</feature>
<dbReference type="GO" id="GO:1901137">
    <property type="term" value="P:carbohydrate derivative biosynthetic process"/>
    <property type="evidence" value="ECO:0007669"/>
    <property type="project" value="UniProtKB-ARBA"/>
</dbReference>
<dbReference type="KEGG" id="samb:SAM23877_2736"/>
<dbReference type="SUPFAM" id="SSF53756">
    <property type="entry name" value="UDP-Glycosyltransferase/glycogen phosphorylase"/>
    <property type="match status" value="1"/>
</dbReference>
<gene>
    <name evidence="5" type="ORF">SAM23877_2736</name>
</gene>
<dbReference type="InterPro" id="IPR050194">
    <property type="entry name" value="Glycosyltransferase_grp1"/>
</dbReference>
<name>A0A0K2ARM8_STRA7</name>
<dbReference type="Proteomes" id="UP000061018">
    <property type="component" value="Chromosome"/>
</dbReference>
<feature type="domain" description="Glycosyltransferase subfamily 4-like N-terminal" evidence="4">
    <location>
        <begin position="21"/>
        <end position="179"/>
    </location>
</feature>
<dbReference type="PANTHER" id="PTHR45947">
    <property type="entry name" value="SULFOQUINOVOSYL TRANSFERASE SQD2"/>
    <property type="match status" value="1"/>
</dbReference>
<feature type="region of interest" description="Disordered" evidence="3">
    <location>
        <begin position="412"/>
        <end position="545"/>
    </location>
</feature>
<evidence type="ECO:0000313" key="6">
    <source>
        <dbReference type="Proteomes" id="UP000061018"/>
    </source>
</evidence>
<dbReference type="PANTHER" id="PTHR45947:SF3">
    <property type="entry name" value="SULFOQUINOVOSYL TRANSFERASE SQD2"/>
    <property type="match status" value="1"/>
</dbReference>
<dbReference type="Pfam" id="PF13439">
    <property type="entry name" value="Glyco_transf_4"/>
    <property type="match status" value="1"/>
</dbReference>
<organism evidence="5 6">
    <name type="scientific">Streptomyces ambofaciens (strain ATCC 23877 / 3486 / DSM 40053 / JCM 4204 / NBRC 12836 / NRRL B-2516)</name>
    <dbReference type="NCBI Taxonomy" id="278992"/>
    <lineage>
        <taxon>Bacteria</taxon>
        <taxon>Bacillati</taxon>
        <taxon>Actinomycetota</taxon>
        <taxon>Actinomycetes</taxon>
        <taxon>Kitasatosporales</taxon>
        <taxon>Streptomycetaceae</taxon>
        <taxon>Streptomyces</taxon>
    </lineage>
</organism>
<evidence type="ECO:0000259" key="4">
    <source>
        <dbReference type="Pfam" id="PF13439"/>
    </source>
</evidence>
<evidence type="ECO:0000313" key="5">
    <source>
        <dbReference type="EMBL" id="AKZ55785.1"/>
    </source>
</evidence>
<evidence type="ECO:0000256" key="2">
    <source>
        <dbReference type="ARBA" id="ARBA00022679"/>
    </source>
</evidence>
<evidence type="ECO:0000256" key="1">
    <source>
        <dbReference type="ARBA" id="ARBA00022676"/>
    </source>
</evidence>
<dbReference type="EMBL" id="CP012382">
    <property type="protein sequence ID" value="AKZ55785.1"/>
    <property type="molecule type" value="Genomic_DNA"/>
</dbReference>
<dbReference type="AlphaFoldDB" id="A0A0K2ARM8"/>
<accession>A0A0K2ARM8</accession>
<dbReference type="Pfam" id="PF13692">
    <property type="entry name" value="Glyco_trans_1_4"/>
    <property type="match status" value="1"/>
</dbReference>
<dbReference type="Gene3D" id="3.40.50.2000">
    <property type="entry name" value="Glycogen Phosphorylase B"/>
    <property type="match status" value="2"/>
</dbReference>
<keyword evidence="2 5" id="KW-0808">Transferase</keyword>
<proteinExistence type="predicted"/>
<sequence length="545" mass="56539">MHLPPTESRPRVLHITQPVEGGVARVVADLTRAQLAAGLRVAVACPDGDLADRLRSLGADVRHWPATRSPGPALFPEVRRLARVVREVRPDLVHAHSAKAGLAGRLAVRGRVPTVFHPHAWSFEAVDGAAAALALGWERWGARWAARTVCVSEAERLRGARAGVRARWSVIPNGIDLDRFGADDVAEQAPLVDVGTAGPDAPLVVDAGTAGPDAPLVVCVGRLCRQKGQDVLLSAWESVLARVPGARLVLVGDGPDRARLTERASAGRPAPPGPGDGHPGESGPASVLFTGAVVDAVPWYRAADLVVLPSRWEGMALAPLEAMACGRPVVVTDVDGARESLPPALVPHCVVPPENPAALADAVARLLLDAPLRTSLGRRGRAHVRSTHDVRHTAAAVAALYDGLLVAEGATTGPLTVHGGRPPAPAPHHPDSRPSPPAHPREGSGPAPAERPASVPRTPAEPHLPGTRPARTEPHLPGTPAELHPRGTRPAPAESRLRGSRPASPVSDLPGTRPAPAASCLPGDGAAAGGRAGAAPIEYREPTHP</sequence>
<protein>
    <submittedName>
        <fullName evidence="5">Glycosyl transferase, group 1</fullName>
    </submittedName>
</protein>
<dbReference type="STRING" id="1889.SAM40697_2512"/>
<feature type="region of interest" description="Disordered" evidence="3">
    <location>
        <begin position="262"/>
        <end position="284"/>
    </location>
</feature>
<keyword evidence="1" id="KW-0328">Glycosyltransferase</keyword>
<dbReference type="InterPro" id="IPR028098">
    <property type="entry name" value="Glyco_trans_4-like_N"/>
</dbReference>